<keyword evidence="3" id="KW-1185">Reference proteome</keyword>
<gene>
    <name evidence="2" type="ORF">CRENBAI_004339</name>
</gene>
<feature type="compositionally biased region" description="Basic and acidic residues" evidence="1">
    <location>
        <begin position="424"/>
        <end position="434"/>
    </location>
</feature>
<feature type="compositionally biased region" description="Basic and acidic residues" evidence="1">
    <location>
        <begin position="272"/>
        <end position="285"/>
    </location>
</feature>
<dbReference type="Proteomes" id="UP001311232">
    <property type="component" value="Unassembled WGS sequence"/>
</dbReference>
<feature type="compositionally biased region" description="Basic and acidic residues" evidence="1">
    <location>
        <begin position="319"/>
        <end position="330"/>
    </location>
</feature>
<feature type="compositionally biased region" description="Basic and acidic residues" evidence="1">
    <location>
        <begin position="393"/>
        <end position="412"/>
    </location>
</feature>
<evidence type="ECO:0000313" key="2">
    <source>
        <dbReference type="EMBL" id="KAK5622397.1"/>
    </source>
</evidence>
<feature type="compositionally biased region" description="Polar residues" evidence="1">
    <location>
        <begin position="287"/>
        <end position="296"/>
    </location>
</feature>
<feature type="compositionally biased region" description="Polar residues" evidence="1">
    <location>
        <begin position="226"/>
        <end position="244"/>
    </location>
</feature>
<organism evidence="2 3">
    <name type="scientific">Crenichthys baileyi</name>
    <name type="common">White River springfish</name>
    <dbReference type="NCBI Taxonomy" id="28760"/>
    <lineage>
        <taxon>Eukaryota</taxon>
        <taxon>Metazoa</taxon>
        <taxon>Chordata</taxon>
        <taxon>Craniata</taxon>
        <taxon>Vertebrata</taxon>
        <taxon>Euteleostomi</taxon>
        <taxon>Actinopterygii</taxon>
        <taxon>Neopterygii</taxon>
        <taxon>Teleostei</taxon>
        <taxon>Neoteleostei</taxon>
        <taxon>Acanthomorphata</taxon>
        <taxon>Ovalentaria</taxon>
        <taxon>Atherinomorphae</taxon>
        <taxon>Cyprinodontiformes</taxon>
        <taxon>Goodeidae</taxon>
        <taxon>Crenichthys</taxon>
    </lineage>
</organism>
<comment type="caution">
    <text evidence="2">The sequence shown here is derived from an EMBL/GenBank/DDBJ whole genome shotgun (WGS) entry which is preliminary data.</text>
</comment>
<dbReference type="EMBL" id="JAHHUM010000126">
    <property type="protein sequence ID" value="KAK5622397.1"/>
    <property type="molecule type" value="Genomic_DNA"/>
</dbReference>
<dbReference type="AlphaFoldDB" id="A0AAV9SPB8"/>
<feature type="compositionally biased region" description="Polar residues" evidence="1">
    <location>
        <begin position="257"/>
        <end position="267"/>
    </location>
</feature>
<feature type="region of interest" description="Disordered" evidence="1">
    <location>
        <begin position="26"/>
        <end position="434"/>
    </location>
</feature>
<protein>
    <submittedName>
        <fullName evidence="2">Uncharacterized protein</fullName>
    </submittedName>
</protein>
<name>A0AAV9SPB8_9TELE</name>
<evidence type="ECO:0000313" key="3">
    <source>
        <dbReference type="Proteomes" id="UP001311232"/>
    </source>
</evidence>
<proteinExistence type="predicted"/>
<accession>A0AAV9SPB8</accession>
<feature type="compositionally biased region" description="Basic and acidic residues" evidence="1">
    <location>
        <begin position="102"/>
        <end position="116"/>
    </location>
</feature>
<reference evidence="2 3" key="1">
    <citation type="submission" date="2021-06" db="EMBL/GenBank/DDBJ databases">
        <authorList>
            <person name="Palmer J.M."/>
        </authorList>
    </citation>
    <scope>NUCLEOTIDE SEQUENCE [LARGE SCALE GENOMIC DNA]</scope>
    <source>
        <strain evidence="2 3">MEX-2019</strain>
        <tissue evidence="2">Muscle</tissue>
    </source>
</reference>
<feature type="compositionally biased region" description="Basic residues" evidence="1">
    <location>
        <begin position="188"/>
        <end position="202"/>
    </location>
</feature>
<evidence type="ECO:0000256" key="1">
    <source>
        <dbReference type="SAM" id="MobiDB-lite"/>
    </source>
</evidence>
<feature type="compositionally biased region" description="Low complexity" evidence="1">
    <location>
        <begin position="147"/>
        <end position="161"/>
    </location>
</feature>
<sequence length="434" mass="48501">MSGSVMERVERGVWGWEVNDWEAKCSPREPALQPQQAWTWHSLAPDAATTRRAEQQNTPHTKTEASNKPRSTQKTLSQHRHIGPPWTKEPEPPAPANQSNKQTRERCRSSKPEGATERPQPAPQRGCIHRSHQHLGQPGKYDRAKPSRSSPRANATATATPPILPYVCRDMVKTTNPAHTSHQEPPSRKAKPTPVKVKKPNATKRSDACPAAPTHDPTESPPPHQSTPYSEGKNTAKSTQTKIRAQSPRLQHHEENPSASKPENTCPTPIHQLRENPHRSPEKAESPQCQNQNTLQHPHMTARAALHRTTTIPPQHVIQRREESSKEHPKQKLSTKPTLCKCIPTSLLKVMSPRESAPLRKEDPQNQTQKHMPDTHTPARSSPARKSTPKPTKGREPAEPKPKPTEKPRPLRPENNSSQVVRPNHADSSDPSSR</sequence>